<evidence type="ECO:0000313" key="2">
    <source>
        <dbReference type="Proteomes" id="UP000031189"/>
    </source>
</evidence>
<reference evidence="1 2" key="1">
    <citation type="submission" date="2014-12" db="EMBL/GenBank/DDBJ databases">
        <title>Draft genome sequence of Terrisporobacter sp. 08-306576, isolated from the blood culture of a bacteremia patient.</title>
        <authorList>
            <person name="Lund L.C."/>
            <person name="Sydenham T.V."/>
            <person name="Hogh S.V."/>
            <person name="Skov M.N."/>
            <person name="Kemp M."/>
            <person name="Justesen U.S."/>
        </authorList>
    </citation>
    <scope>NUCLEOTIDE SEQUENCE [LARGE SCALE GENOMIC DNA]</scope>
    <source>
        <strain evidence="1 2">08-306576</strain>
    </source>
</reference>
<gene>
    <name evidence="1" type="ORF">QX51_15215</name>
</gene>
<evidence type="ECO:0000313" key="1">
    <source>
        <dbReference type="EMBL" id="KHS56120.1"/>
    </source>
</evidence>
<sequence length="128" mass="15275">MKLTNRRIVNDANFLESLIHRQFPVKVSYAISKNVSKLERELKIYNSERQKIINKYCKKDEEGNLVIDENNQYHIEDENIDVCNKELNELLDIEIEVNIHKFKLDDLMYGNYEMSPSEMALIDYMIEE</sequence>
<keyword evidence="2" id="KW-1185">Reference proteome</keyword>
<dbReference type="AlphaFoldDB" id="A0A0B3WNK8"/>
<proteinExistence type="predicted"/>
<dbReference type="Proteomes" id="UP000031189">
    <property type="component" value="Unassembled WGS sequence"/>
</dbReference>
<comment type="caution">
    <text evidence="1">The sequence shown here is derived from an EMBL/GenBank/DDBJ whole genome shotgun (WGS) entry which is preliminary data.</text>
</comment>
<protein>
    <submittedName>
        <fullName evidence="1">Uncharacterized protein</fullName>
    </submittedName>
</protein>
<dbReference type="EMBL" id="JWHR01000121">
    <property type="protein sequence ID" value="KHS56120.1"/>
    <property type="molecule type" value="Genomic_DNA"/>
</dbReference>
<name>A0A0B3WNK8_9FIRM</name>
<organism evidence="1 2">
    <name type="scientific">Terrisporobacter othiniensis</name>
    <dbReference type="NCBI Taxonomy" id="1577792"/>
    <lineage>
        <taxon>Bacteria</taxon>
        <taxon>Bacillati</taxon>
        <taxon>Bacillota</taxon>
        <taxon>Clostridia</taxon>
        <taxon>Peptostreptococcales</taxon>
        <taxon>Peptostreptococcaceae</taxon>
        <taxon>Terrisporobacter</taxon>
    </lineage>
</organism>
<accession>A0A0B3WNK8</accession>
<dbReference type="RefSeq" id="WP_039680749.1">
    <property type="nucleotide sequence ID" value="NZ_JWHR01000121.1"/>
</dbReference>
<dbReference type="STRING" id="1577792.QX51_15215"/>